<gene>
    <name evidence="4" type="ORF">NCTC12360_01863</name>
</gene>
<proteinExistence type="predicted"/>
<dbReference type="InterPro" id="IPR027994">
    <property type="entry name" value="WxL_dom"/>
</dbReference>
<organism evidence="4 5">
    <name type="scientific">Enterococcus gallinarum</name>
    <dbReference type="NCBI Taxonomy" id="1353"/>
    <lineage>
        <taxon>Bacteria</taxon>
        <taxon>Bacillati</taxon>
        <taxon>Bacillota</taxon>
        <taxon>Bacilli</taxon>
        <taxon>Lactobacillales</taxon>
        <taxon>Enterococcaceae</taxon>
        <taxon>Enterococcus</taxon>
    </lineage>
</organism>
<name>A0A376H4V3_ENTGA</name>
<feature type="region of interest" description="Disordered" evidence="1">
    <location>
        <begin position="58"/>
        <end position="111"/>
    </location>
</feature>
<protein>
    <submittedName>
        <fullName evidence="4">Wall-associated protein</fullName>
    </submittedName>
</protein>
<evidence type="ECO:0000256" key="1">
    <source>
        <dbReference type="SAM" id="MobiDB-lite"/>
    </source>
</evidence>
<reference evidence="4 5" key="1">
    <citation type="submission" date="2018-06" db="EMBL/GenBank/DDBJ databases">
        <authorList>
            <consortium name="Pathogen Informatics"/>
            <person name="Doyle S."/>
        </authorList>
    </citation>
    <scope>NUCLEOTIDE SEQUENCE [LARGE SCALE GENOMIC DNA]</scope>
    <source>
        <strain evidence="4 5">NCTC12360</strain>
    </source>
</reference>
<dbReference type="Pfam" id="PF13731">
    <property type="entry name" value="WxL"/>
    <property type="match status" value="1"/>
</dbReference>
<feature type="signal peptide" evidence="2">
    <location>
        <begin position="1"/>
        <end position="26"/>
    </location>
</feature>
<evidence type="ECO:0000313" key="5">
    <source>
        <dbReference type="Proteomes" id="UP000254807"/>
    </source>
</evidence>
<dbReference type="AlphaFoldDB" id="A0A376H4V3"/>
<sequence>MKRNVLITIASLLVTGHLLPSTILFAETVDASERQRAEDQSSTLDSDEHQFFEPVDAEDHAADESEGNLDLLDSGLDEENIDPELSTIPDRTEESKTIQPSEHSGYSDETVLTAEAVPQKIGLGGKFVEERLNELVTNVRLNGDEVAGEDFKVTLLNQPNTTFLGNLQVPITVVHVETQAATQINVPVEVIWGHSIFSREAAISASTGVISLHINDNGPSLVASEGFGNSWPNQVTSRPRYTIYRNDYTNQTLLPFFTVNQSRSSVVQAWNNVLNNSPIDFGDVIGLSVNRFAVANQNYNGANTWVTRNEEPVREAIGWPEALYMMTPSGFQLLRVNQLTTNKLTFAASGSTEEILQRMTEFFNFHEEFTEQEKEELSFDLIRSDALLPGKEGKAVVQVTQTKENGYRFSMTYEVSFAVGLGRLEFAGIAHGNFDFGDVLKTSRRQNIPAQGESAPTIMVSDYSDTAQWSLYASMSPFINERNQELREAVIALKELKVIESVHTGTSIPQNTILLGTTPQMIAARDGSGTRDEYGRTIIQIGEVKDQTLTGVSLHLPANTPVDKGEYQATITWELVGDPTIGGIR</sequence>
<keyword evidence="2" id="KW-0732">Signal</keyword>
<dbReference type="OrthoDB" id="2195320at2"/>
<dbReference type="RefSeq" id="WP_060815095.1">
    <property type="nucleotide sequence ID" value="NZ_JBHULA010000056.1"/>
</dbReference>
<accession>A0A376H4V3</accession>
<evidence type="ECO:0000256" key="2">
    <source>
        <dbReference type="SAM" id="SignalP"/>
    </source>
</evidence>
<feature type="chain" id="PRO_5016754688" evidence="2">
    <location>
        <begin position="27"/>
        <end position="585"/>
    </location>
</feature>
<feature type="domain" description="WxL" evidence="3">
    <location>
        <begin position="433"/>
        <end position="577"/>
    </location>
</feature>
<evidence type="ECO:0000259" key="3">
    <source>
        <dbReference type="Pfam" id="PF13731"/>
    </source>
</evidence>
<dbReference type="EMBL" id="UFYW01000001">
    <property type="protein sequence ID" value="STD83398.1"/>
    <property type="molecule type" value="Genomic_DNA"/>
</dbReference>
<evidence type="ECO:0000313" key="4">
    <source>
        <dbReference type="EMBL" id="STD83398.1"/>
    </source>
</evidence>
<keyword evidence="5" id="KW-1185">Reference proteome</keyword>
<dbReference type="Proteomes" id="UP000254807">
    <property type="component" value="Unassembled WGS sequence"/>
</dbReference>